<accession>A0A2G9RG65</accession>
<gene>
    <name evidence="4" type="ORF">AB205_0219020</name>
</gene>
<dbReference type="Pfam" id="PF00100">
    <property type="entry name" value="Zona_pellucida"/>
    <property type="match status" value="1"/>
</dbReference>
<dbReference type="AlphaFoldDB" id="A0A2G9RG65"/>
<dbReference type="Pfam" id="PF23344">
    <property type="entry name" value="ZP-N"/>
    <property type="match status" value="1"/>
</dbReference>
<dbReference type="InterPro" id="IPR042235">
    <property type="entry name" value="ZP-C_dom"/>
</dbReference>
<dbReference type="OrthoDB" id="10063988at2759"/>
<keyword evidence="1" id="KW-0732">Signal</keyword>
<dbReference type="EMBL" id="KV945341">
    <property type="protein sequence ID" value="PIO26261.1"/>
    <property type="molecule type" value="Genomic_DNA"/>
</dbReference>
<dbReference type="PANTHER" id="PTHR14002:SF51">
    <property type="entry name" value="THYROID HORMONE DOWN-REGULATED PROTEIN (GENE 17)"/>
    <property type="match status" value="1"/>
</dbReference>
<dbReference type="Gene3D" id="2.60.40.4100">
    <property type="entry name" value="Zona pellucida, ZP-C domain"/>
    <property type="match status" value="1"/>
</dbReference>
<dbReference type="Gene3D" id="2.60.40.3210">
    <property type="entry name" value="Zona pellucida, ZP-N domain"/>
    <property type="match status" value="1"/>
</dbReference>
<evidence type="ECO:0000256" key="1">
    <source>
        <dbReference type="ARBA" id="ARBA00022729"/>
    </source>
</evidence>
<reference evidence="5" key="1">
    <citation type="journal article" date="2017" name="Nat. Commun.">
        <title>The North American bullfrog draft genome provides insight into hormonal regulation of long noncoding RNA.</title>
        <authorList>
            <person name="Hammond S.A."/>
            <person name="Warren R.L."/>
            <person name="Vandervalk B.P."/>
            <person name="Kucuk E."/>
            <person name="Khan H."/>
            <person name="Gibb E.A."/>
            <person name="Pandoh P."/>
            <person name="Kirk H."/>
            <person name="Zhao Y."/>
            <person name="Jones M."/>
            <person name="Mungall A.J."/>
            <person name="Coope R."/>
            <person name="Pleasance S."/>
            <person name="Moore R.A."/>
            <person name="Holt R.A."/>
            <person name="Round J.M."/>
            <person name="Ohora S."/>
            <person name="Walle B.V."/>
            <person name="Veldhoen N."/>
            <person name="Helbing C.C."/>
            <person name="Birol I."/>
        </authorList>
    </citation>
    <scope>NUCLEOTIDE SEQUENCE [LARGE SCALE GENOMIC DNA]</scope>
</reference>
<sequence>MLKDFTLFSGSLPSPNLTCTGEKFNIQMSKCWLEANGYNTSDMRLNSTNSECFALREIVDGTSEMTLHRPLVISDCNTEAETNSSHVTYTNHLYIFAKKFSDQIRDDFVMDISCSEPLNLNASPNVTLGPAAKNGLTADGSYTVHMTAYKDNQFITQLSDSDTLYVGDTIYIAVVIPDLDANSFHLKVASIYASPTDPSSSKYYLLQNG</sequence>
<dbReference type="InterPro" id="IPR055356">
    <property type="entry name" value="ZP-N"/>
</dbReference>
<feature type="domain" description="ZP" evidence="3">
    <location>
        <begin position="18"/>
        <end position="209"/>
    </location>
</feature>
<dbReference type="PROSITE" id="PS51034">
    <property type="entry name" value="ZP_2"/>
    <property type="match status" value="1"/>
</dbReference>
<keyword evidence="2" id="KW-1015">Disulfide bond</keyword>
<name>A0A2G9RG65_AQUCT</name>
<evidence type="ECO:0000259" key="3">
    <source>
        <dbReference type="PROSITE" id="PS51034"/>
    </source>
</evidence>
<proteinExistence type="predicted"/>
<dbReference type="InterPro" id="IPR001507">
    <property type="entry name" value="ZP_dom"/>
</dbReference>
<evidence type="ECO:0000256" key="2">
    <source>
        <dbReference type="ARBA" id="ARBA00023157"/>
    </source>
</evidence>
<keyword evidence="5" id="KW-1185">Reference proteome</keyword>
<evidence type="ECO:0000313" key="5">
    <source>
        <dbReference type="Proteomes" id="UP000228934"/>
    </source>
</evidence>
<evidence type="ECO:0000313" key="4">
    <source>
        <dbReference type="EMBL" id="PIO26261.1"/>
    </source>
</evidence>
<organism evidence="4 5">
    <name type="scientific">Aquarana catesbeiana</name>
    <name type="common">American bullfrog</name>
    <name type="synonym">Rana catesbeiana</name>
    <dbReference type="NCBI Taxonomy" id="8400"/>
    <lineage>
        <taxon>Eukaryota</taxon>
        <taxon>Metazoa</taxon>
        <taxon>Chordata</taxon>
        <taxon>Craniata</taxon>
        <taxon>Vertebrata</taxon>
        <taxon>Euteleostomi</taxon>
        <taxon>Amphibia</taxon>
        <taxon>Batrachia</taxon>
        <taxon>Anura</taxon>
        <taxon>Neobatrachia</taxon>
        <taxon>Ranoidea</taxon>
        <taxon>Ranidae</taxon>
        <taxon>Aquarana</taxon>
    </lineage>
</organism>
<dbReference type="Proteomes" id="UP000228934">
    <property type="component" value="Unassembled WGS sequence"/>
</dbReference>
<protein>
    <recommendedName>
        <fullName evidence="3">ZP domain-containing protein</fullName>
    </recommendedName>
</protein>
<dbReference type="InterPro" id="IPR055355">
    <property type="entry name" value="ZP-C"/>
</dbReference>
<dbReference type="PANTHER" id="PTHR14002">
    <property type="entry name" value="ENDOGLIN/TGF-BETA RECEPTOR TYPE III"/>
    <property type="match status" value="1"/>
</dbReference>